<sequence length="367" mass="41081">MEPKQQPPTTALTTEEQLQHIISSEIAAQSTLQDQKATALGATALVSMMAGALNLDDDDDEDDTHHDDNKTCKDDNNKAVDSSKKSIGDFHALMKSSNTLTQLLDDYGEYTPLEPEEVFQQRVAKEQQQRQQQQPASSSSNRSNTNNKNSRSRGALVPNGKAPIHVDFTSFGYKYGCPSSAGWSHVQPLAPLDCRALPRASHRVSKLSGLSHHVKRELLNDLVEDDEEEGVENNNNEKKKGGGRRRTKSELSKVADDLAKDALQALHEAIRDGGYGHGLPLKSTIYVGSEYGRHRSVVLCETAAQRLRDLLRQNEGDRITQPVSVGTRHRDVDHNHQDEEAFGYDLIRQAQVEKKKREREEWLESRW</sequence>
<accession>A0A7S2LR62</accession>
<evidence type="ECO:0000256" key="1">
    <source>
        <dbReference type="SAM" id="MobiDB-lite"/>
    </source>
</evidence>
<feature type="region of interest" description="Disordered" evidence="1">
    <location>
        <begin position="225"/>
        <end position="252"/>
    </location>
</feature>
<dbReference type="AlphaFoldDB" id="A0A7S2LR62"/>
<proteinExistence type="predicted"/>
<feature type="compositionally biased region" description="Basic and acidic residues" evidence="1">
    <location>
        <begin position="63"/>
        <end position="83"/>
    </location>
</feature>
<feature type="region of interest" description="Disordered" evidence="1">
    <location>
        <begin position="54"/>
        <end position="83"/>
    </location>
</feature>
<reference evidence="2" key="1">
    <citation type="submission" date="2021-01" db="EMBL/GenBank/DDBJ databases">
        <authorList>
            <person name="Corre E."/>
            <person name="Pelletier E."/>
            <person name="Niang G."/>
            <person name="Scheremetjew M."/>
            <person name="Finn R."/>
            <person name="Kale V."/>
            <person name="Holt S."/>
            <person name="Cochrane G."/>
            <person name="Meng A."/>
            <person name="Brown T."/>
            <person name="Cohen L."/>
        </authorList>
    </citation>
    <scope>NUCLEOTIDE SEQUENCE</scope>
    <source>
        <strain evidence="2">B650</strain>
    </source>
</reference>
<evidence type="ECO:0000313" key="2">
    <source>
        <dbReference type="EMBL" id="CAD9613912.1"/>
    </source>
</evidence>
<name>A0A7S2LR62_9STRA</name>
<protein>
    <submittedName>
        <fullName evidence="2">Uncharacterized protein</fullName>
    </submittedName>
</protein>
<dbReference type="EMBL" id="HBGY01033402">
    <property type="protein sequence ID" value="CAD9613912.1"/>
    <property type="molecule type" value="Transcribed_RNA"/>
</dbReference>
<organism evidence="2">
    <name type="scientific">Leptocylindrus danicus</name>
    <dbReference type="NCBI Taxonomy" id="163516"/>
    <lineage>
        <taxon>Eukaryota</taxon>
        <taxon>Sar</taxon>
        <taxon>Stramenopiles</taxon>
        <taxon>Ochrophyta</taxon>
        <taxon>Bacillariophyta</taxon>
        <taxon>Coscinodiscophyceae</taxon>
        <taxon>Chaetocerotophycidae</taxon>
        <taxon>Leptocylindrales</taxon>
        <taxon>Leptocylindraceae</taxon>
        <taxon>Leptocylindrus</taxon>
    </lineage>
</organism>
<feature type="region of interest" description="Disordered" evidence="1">
    <location>
        <begin position="121"/>
        <end position="161"/>
    </location>
</feature>
<gene>
    <name evidence="2" type="ORF">LDAN0321_LOCUS20937</name>
</gene>
<feature type="compositionally biased region" description="Low complexity" evidence="1">
    <location>
        <begin position="129"/>
        <end position="153"/>
    </location>
</feature>